<gene>
    <name evidence="1" type="ORF">GMA8713_01446</name>
</gene>
<dbReference type="InterPro" id="IPR052555">
    <property type="entry name" value="dCTP_Pyrophosphatase"/>
</dbReference>
<dbReference type="OrthoDB" id="9791898at2"/>
<dbReference type="SUPFAM" id="SSF101386">
    <property type="entry name" value="all-alpha NTP pyrophosphatases"/>
    <property type="match status" value="1"/>
</dbReference>
<sequence length="120" mass="14080">MTDKPQSAFLRLQSDMAEFARERDWEQFHNPKNLVMALSGEVGELSELFQWLTPDQADNFPPEKRQALEHELADIQLYLIRIADRCGVDLEKACNEKIEHNRKKYPPEKCFGRAVKYNEL</sequence>
<proteinExistence type="predicted"/>
<dbReference type="Pfam" id="PF12643">
    <property type="entry name" value="MazG-like"/>
    <property type="match status" value="1"/>
</dbReference>
<dbReference type="EMBL" id="FIZY01000010">
    <property type="protein sequence ID" value="CZF80515.1"/>
    <property type="molecule type" value="Genomic_DNA"/>
</dbReference>
<name>A0A128F1U2_9GAMM</name>
<evidence type="ECO:0000313" key="2">
    <source>
        <dbReference type="Proteomes" id="UP000073601"/>
    </source>
</evidence>
<evidence type="ECO:0000313" key="1">
    <source>
        <dbReference type="EMBL" id="CZF80515.1"/>
    </source>
</evidence>
<protein>
    <submittedName>
        <fullName evidence="1">MazG nucleotide pyrophosphohydrolase domain protein</fullName>
    </submittedName>
</protein>
<keyword evidence="2" id="KW-1185">Reference proteome</keyword>
<dbReference type="PIRSF" id="PIRSF029826">
    <property type="entry name" value="UCP029826_pph"/>
    <property type="match status" value="1"/>
</dbReference>
<dbReference type="Proteomes" id="UP000073601">
    <property type="component" value="Unassembled WGS sequence"/>
</dbReference>
<dbReference type="PANTHER" id="PTHR46523:SF1">
    <property type="entry name" value="DCTP PYROPHOSPHATASE 1"/>
    <property type="match status" value="1"/>
</dbReference>
<dbReference type="GO" id="GO:0042262">
    <property type="term" value="P:DNA protection"/>
    <property type="evidence" value="ECO:0007669"/>
    <property type="project" value="TreeGrafter"/>
</dbReference>
<dbReference type="PANTHER" id="PTHR46523">
    <property type="entry name" value="DCTP PYROPHOSPHATASE 1"/>
    <property type="match status" value="1"/>
</dbReference>
<keyword evidence="1" id="KW-0378">Hydrolase</keyword>
<accession>A0A128F1U2</accession>
<dbReference type="InterPro" id="IPR025984">
    <property type="entry name" value="DCTPP"/>
</dbReference>
<dbReference type="AlphaFoldDB" id="A0A128F1U2"/>
<organism evidence="1 2">
    <name type="scientific">Grimontia marina</name>
    <dbReference type="NCBI Taxonomy" id="646534"/>
    <lineage>
        <taxon>Bacteria</taxon>
        <taxon>Pseudomonadati</taxon>
        <taxon>Pseudomonadota</taxon>
        <taxon>Gammaproteobacteria</taxon>
        <taxon>Vibrionales</taxon>
        <taxon>Vibrionaceae</taxon>
        <taxon>Grimontia</taxon>
    </lineage>
</organism>
<dbReference type="GO" id="GO:0005829">
    <property type="term" value="C:cytosol"/>
    <property type="evidence" value="ECO:0007669"/>
    <property type="project" value="TreeGrafter"/>
</dbReference>
<dbReference type="CDD" id="cd11537">
    <property type="entry name" value="NTP-PPase_RS21-C6_like"/>
    <property type="match status" value="1"/>
</dbReference>
<dbReference type="RefSeq" id="WP_062707232.1">
    <property type="nucleotide sequence ID" value="NZ_CAWRCI010000010.1"/>
</dbReference>
<reference evidence="2" key="1">
    <citation type="submission" date="2016-02" db="EMBL/GenBank/DDBJ databases">
        <authorList>
            <person name="Rodrigo-Torres Lidia"/>
            <person name="Arahal R.David."/>
        </authorList>
    </citation>
    <scope>NUCLEOTIDE SEQUENCE [LARGE SCALE GENOMIC DNA]</scope>
    <source>
        <strain evidence="2">CECT 8713</strain>
    </source>
</reference>
<dbReference type="GO" id="GO:0047840">
    <property type="term" value="F:dCTP diphosphatase activity"/>
    <property type="evidence" value="ECO:0007669"/>
    <property type="project" value="TreeGrafter"/>
</dbReference>
<dbReference type="Gene3D" id="1.10.287.1080">
    <property type="entry name" value="MazG-like"/>
    <property type="match status" value="1"/>
</dbReference>
<dbReference type="GO" id="GO:0006253">
    <property type="term" value="P:dCTP catabolic process"/>
    <property type="evidence" value="ECO:0007669"/>
    <property type="project" value="TreeGrafter"/>
</dbReference>